<keyword evidence="8" id="KW-1185">Reference proteome</keyword>
<feature type="binding site" evidence="6">
    <location>
        <position position="400"/>
    </location>
    <ligand>
        <name>Fe cation</name>
        <dbReference type="ChEBI" id="CHEBI:24875"/>
        <note>catalytic</note>
    </ligand>
</feature>
<evidence type="ECO:0000256" key="5">
    <source>
        <dbReference type="ARBA" id="ARBA00023004"/>
    </source>
</evidence>
<dbReference type="GO" id="GO:0016121">
    <property type="term" value="P:carotene catabolic process"/>
    <property type="evidence" value="ECO:0007669"/>
    <property type="project" value="TreeGrafter"/>
</dbReference>
<comment type="cofactor">
    <cofactor evidence="6">
        <name>Fe(2+)</name>
        <dbReference type="ChEBI" id="CHEBI:29033"/>
    </cofactor>
    <text evidence="6">Binds 1 Fe(2+) ion per subunit.</text>
</comment>
<organism evidence="7 8">
    <name type="scientific">Lolium multiflorum</name>
    <name type="common">Italian ryegrass</name>
    <name type="synonym">Lolium perenne subsp. multiflorum</name>
    <dbReference type="NCBI Taxonomy" id="4521"/>
    <lineage>
        <taxon>Eukaryota</taxon>
        <taxon>Viridiplantae</taxon>
        <taxon>Streptophyta</taxon>
        <taxon>Embryophyta</taxon>
        <taxon>Tracheophyta</taxon>
        <taxon>Spermatophyta</taxon>
        <taxon>Magnoliopsida</taxon>
        <taxon>Liliopsida</taxon>
        <taxon>Poales</taxon>
        <taxon>Poaceae</taxon>
        <taxon>BOP clade</taxon>
        <taxon>Pooideae</taxon>
        <taxon>Poodae</taxon>
        <taxon>Poeae</taxon>
        <taxon>Poeae Chloroplast Group 2 (Poeae type)</taxon>
        <taxon>Loliodinae</taxon>
        <taxon>Loliinae</taxon>
        <taxon>Lolium</taxon>
    </lineage>
</organism>
<dbReference type="EMBL" id="JAUUTY010000002">
    <property type="protein sequence ID" value="KAK1684528.1"/>
    <property type="molecule type" value="Genomic_DNA"/>
</dbReference>
<dbReference type="AlphaFoldDB" id="A0AAD8X009"/>
<dbReference type="GO" id="GO:0045549">
    <property type="term" value="F:9-cis-epoxycarotenoid dioxygenase activity"/>
    <property type="evidence" value="ECO:0007669"/>
    <property type="project" value="TreeGrafter"/>
</dbReference>
<accession>A0AAD8X009</accession>
<evidence type="ECO:0000256" key="2">
    <source>
        <dbReference type="ARBA" id="ARBA00022723"/>
    </source>
</evidence>
<dbReference type="PANTHER" id="PTHR10543">
    <property type="entry name" value="BETA-CAROTENE DIOXYGENASE"/>
    <property type="match status" value="1"/>
</dbReference>
<reference evidence="7" key="1">
    <citation type="submission" date="2023-07" db="EMBL/GenBank/DDBJ databases">
        <title>A chromosome-level genome assembly of Lolium multiflorum.</title>
        <authorList>
            <person name="Chen Y."/>
            <person name="Copetti D."/>
            <person name="Kolliker R."/>
            <person name="Studer B."/>
        </authorList>
    </citation>
    <scope>NUCLEOTIDE SEQUENCE</scope>
    <source>
        <strain evidence="7">02402/16</strain>
        <tissue evidence="7">Leaf</tissue>
    </source>
</reference>
<evidence type="ECO:0000256" key="6">
    <source>
        <dbReference type="PIRSR" id="PIRSR604294-1"/>
    </source>
</evidence>
<evidence type="ECO:0000256" key="3">
    <source>
        <dbReference type="ARBA" id="ARBA00022946"/>
    </source>
</evidence>
<dbReference type="GO" id="GO:0046872">
    <property type="term" value="F:metal ion binding"/>
    <property type="evidence" value="ECO:0007669"/>
    <property type="project" value="UniProtKB-KW"/>
</dbReference>
<comment type="similarity">
    <text evidence="1">Belongs to the carotenoid oxygenase family.</text>
</comment>
<evidence type="ECO:0008006" key="9">
    <source>
        <dbReference type="Google" id="ProtNLM"/>
    </source>
</evidence>
<dbReference type="GO" id="GO:0009570">
    <property type="term" value="C:chloroplast stroma"/>
    <property type="evidence" value="ECO:0007669"/>
    <property type="project" value="TreeGrafter"/>
</dbReference>
<comment type="caution">
    <text evidence="7">The sequence shown here is derived from an EMBL/GenBank/DDBJ whole genome shotgun (WGS) entry which is preliminary data.</text>
</comment>
<keyword evidence="4" id="KW-0560">Oxidoreductase</keyword>
<name>A0AAD8X009_LOLMU</name>
<proteinExistence type="inferred from homology"/>
<dbReference type="Proteomes" id="UP001231189">
    <property type="component" value="Unassembled WGS sequence"/>
</dbReference>
<keyword evidence="2 6" id="KW-0479">Metal-binding</keyword>
<keyword evidence="3" id="KW-0809">Transit peptide</keyword>
<keyword evidence="5 6" id="KW-0408">Iron</keyword>
<evidence type="ECO:0000313" key="7">
    <source>
        <dbReference type="EMBL" id="KAK1684528.1"/>
    </source>
</evidence>
<evidence type="ECO:0000256" key="4">
    <source>
        <dbReference type="ARBA" id="ARBA00022964"/>
    </source>
</evidence>
<feature type="binding site" evidence="6">
    <location>
        <position position="609"/>
    </location>
    <ligand>
        <name>Fe cation</name>
        <dbReference type="ChEBI" id="CHEBI:24875"/>
        <note>catalytic</note>
    </ligand>
</feature>
<sequence length="615" mass="68770">MAVCTMATMHAAVHHHHHPLLSVPPPPRHRVRVVVRGTAGSTAAAVTSEPDTFSNAFWDYNLLFRSQRAETSDPVQLRVVEGAIPADFPAGMYYLAGPGMFSDDHGSIVHPLDGHGYLRSFRFHPDHGVHYSARYVETAAKSEEKGDGASWRFTHRGPFSVLQGGHRVGNVKVMKNVANTSVLWWGGRLLCLWEGGMPYELDPNTLETIGPFDLLGLADEAAAAQCRVAGRPRQRRPWLVEAGLDVATRMLRPILSGVFSMPPKRLLAHYKVDPKRNRLLMVACNAEDMLLPRANFTFYEFDAGFGLVQKREFVLPAHLMIHDWAFTDSHYVVLGNRIKLDIPGSALAMTGTYPMIGALQLDPSKETTPVYLLPRSTEALASGRDWTVPVEAPAQMWSMHVGNAFEEDLGRGGMDIRLHMSACSYEWFHFHRMFGYSWKNKKLDPTFMNAARGKELLPRLVQVAIELDKRGACRRCSVKRMSYQWNKPADFPAINPSYANKRSRFIYAGGASGSRKFLPYFPFDSVVKVDVSDGTSRRWSCEGRKFVGEPVFIPTGGGEDHGYVIIVEYAVSEDRCNLVVLDARKIGKKSALVAKLQVPKHLTFPMGFHGFWAEE</sequence>
<evidence type="ECO:0000313" key="8">
    <source>
        <dbReference type="Proteomes" id="UP001231189"/>
    </source>
</evidence>
<gene>
    <name evidence="7" type="ORF">QYE76_045376</name>
</gene>
<protein>
    <recommendedName>
        <fullName evidence="9">Carotenoid cleavage dioxygenase 7</fullName>
    </recommendedName>
</protein>
<dbReference type="Pfam" id="PF03055">
    <property type="entry name" value="RPE65"/>
    <property type="match status" value="1"/>
</dbReference>
<dbReference type="InterPro" id="IPR004294">
    <property type="entry name" value="Carotenoid_Oase"/>
</dbReference>
<keyword evidence="4" id="KW-0223">Dioxygenase</keyword>
<dbReference type="PANTHER" id="PTHR10543:SF37">
    <property type="entry name" value="CAROTENOID CLEAVAGE DIOXYGENASE 7, CHLOROPLASTIC"/>
    <property type="match status" value="1"/>
</dbReference>
<evidence type="ECO:0000256" key="1">
    <source>
        <dbReference type="ARBA" id="ARBA00006787"/>
    </source>
</evidence>
<feature type="binding site" evidence="6">
    <location>
        <position position="322"/>
    </location>
    <ligand>
        <name>Fe cation</name>
        <dbReference type="ChEBI" id="CHEBI:24875"/>
        <note>catalytic</note>
    </ligand>
</feature>